<protein>
    <recommendedName>
        <fullName evidence="2">F-box domain-containing protein</fullName>
    </recommendedName>
</protein>
<dbReference type="KEGG" id="cput:CONPUDRAFT_143210"/>
<dbReference type="OrthoDB" id="2690274at2759"/>
<comment type="caution">
    <text evidence="3">The sequence shown here is derived from an EMBL/GenBank/DDBJ whole genome shotgun (WGS) entry which is preliminary data.</text>
</comment>
<dbReference type="InterPro" id="IPR036047">
    <property type="entry name" value="F-box-like_dom_sf"/>
</dbReference>
<organism evidence="3 4">
    <name type="scientific">Coniophora puteana (strain RWD-64-598)</name>
    <name type="common">Brown rot fungus</name>
    <dbReference type="NCBI Taxonomy" id="741705"/>
    <lineage>
        <taxon>Eukaryota</taxon>
        <taxon>Fungi</taxon>
        <taxon>Dikarya</taxon>
        <taxon>Basidiomycota</taxon>
        <taxon>Agaricomycotina</taxon>
        <taxon>Agaricomycetes</taxon>
        <taxon>Agaricomycetidae</taxon>
        <taxon>Boletales</taxon>
        <taxon>Coniophorineae</taxon>
        <taxon>Coniophoraceae</taxon>
        <taxon>Coniophora</taxon>
    </lineage>
</organism>
<name>A0A5M3MVT4_CONPW</name>
<keyword evidence="1" id="KW-0175">Coiled coil</keyword>
<dbReference type="AlphaFoldDB" id="A0A5M3MVT4"/>
<feature type="domain" description="F-box" evidence="2">
    <location>
        <begin position="203"/>
        <end position="256"/>
    </location>
</feature>
<keyword evidence="4" id="KW-1185">Reference proteome</keyword>
<evidence type="ECO:0000256" key="1">
    <source>
        <dbReference type="SAM" id="Coils"/>
    </source>
</evidence>
<dbReference type="EMBL" id="JH711576">
    <property type="protein sequence ID" value="EIW83243.1"/>
    <property type="molecule type" value="Genomic_DNA"/>
</dbReference>
<dbReference type="Gene3D" id="1.20.1280.50">
    <property type="match status" value="1"/>
</dbReference>
<dbReference type="RefSeq" id="XP_007767055.1">
    <property type="nucleotide sequence ID" value="XM_007768865.1"/>
</dbReference>
<dbReference type="Proteomes" id="UP000053558">
    <property type="component" value="Unassembled WGS sequence"/>
</dbReference>
<accession>A0A5M3MVT4</accession>
<dbReference type="GeneID" id="19201822"/>
<reference evidence="4" key="1">
    <citation type="journal article" date="2012" name="Science">
        <title>The Paleozoic origin of enzymatic lignin decomposition reconstructed from 31 fungal genomes.</title>
        <authorList>
            <person name="Floudas D."/>
            <person name="Binder M."/>
            <person name="Riley R."/>
            <person name="Barry K."/>
            <person name="Blanchette R.A."/>
            <person name="Henrissat B."/>
            <person name="Martinez A.T."/>
            <person name="Otillar R."/>
            <person name="Spatafora J.W."/>
            <person name="Yadav J.S."/>
            <person name="Aerts A."/>
            <person name="Benoit I."/>
            <person name="Boyd A."/>
            <person name="Carlson A."/>
            <person name="Copeland A."/>
            <person name="Coutinho P.M."/>
            <person name="de Vries R.P."/>
            <person name="Ferreira P."/>
            <person name="Findley K."/>
            <person name="Foster B."/>
            <person name="Gaskell J."/>
            <person name="Glotzer D."/>
            <person name="Gorecki P."/>
            <person name="Heitman J."/>
            <person name="Hesse C."/>
            <person name="Hori C."/>
            <person name="Igarashi K."/>
            <person name="Jurgens J.A."/>
            <person name="Kallen N."/>
            <person name="Kersten P."/>
            <person name="Kohler A."/>
            <person name="Kuees U."/>
            <person name="Kumar T.K.A."/>
            <person name="Kuo A."/>
            <person name="LaButti K."/>
            <person name="Larrondo L.F."/>
            <person name="Lindquist E."/>
            <person name="Ling A."/>
            <person name="Lombard V."/>
            <person name="Lucas S."/>
            <person name="Lundell T."/>
            <person name="Martin R."/>
            <person name="McLaughlin D.J."/>
            <person name="Morgenstern I."/>
            <person name="Morin E."/>
            <person name="Murat C."/>
            <person name="Nagy L.G."/>
            <person name="Nolan M."/>
            <person name="Ohm R.A."/>
            <person name="Patyshakuliyeva A."/>
            <person name="Rokas A."/>
            <person name="Ruiz-Duenas F.J."/>
            <person name="Sabat G."/>
            <person name="Salamov A."/>
            <person name="Samejima M."/>
            <person name="Schmutz J."/>
            <person name="Slot J.C."/>
            <person name="St John F."/>
            <person name="Stenlid J."/>
            <person name="Sun H."/>
            <person name="Sun S."/>
            <person name="Syed K."/>
            <person name="Tsang A."/>
            <person name="Wiebenga A."/>
            <person name="Young D."/>
            <person name="Pisabarro A."/>
            <person name="Eastwood D.C."/>
            <person name="Martin F."/>
            <person name="Cullen D."/>
            <person name="Grigoriev I.V."/>
            <person name="Hibbett D.S."/>
        </authorList>
    </citation>
    <scope>NUCLEOTIDE SEQUENCE [LARGE SCALE GENOMIC DNA]</scope>
    <source>
        <strain evidence="4">RWD-64-598 SS2</strain>
    </source>
</reference>
<dbReference type="Pfam" id="PF12937">
    <property type="entry name" value="F-box-like"/>
    <property type="match status" value="1"/>
</dbReference>
<sequence>MEAVYIRFIDCQLLLTRFSAGRPRAAVLHPPLGIALLASASQGLAQFEDIKVRGGVPSTIPIFRARRPTQTSPAEVDGDLKLLEHLYKLVCLNPNLMPALLLPVHTGSLTEGAAGNARFSSQSTSSYSSCSPSTSKALRQEQQEVTALDHELASLQSELARVQALIQSRTANRTKLLSSISEKKALLRSRSPSELHSQSLPVDLPIELMHEIFRFCSLPSPSSTLSQPLTTPLLLGQVCRRWRAIAHSMSELWTALTVYDYGHWTPDTSVEMMRAWLRRSGTRPIRVHVKSTVSVRSEERAANFAVLQLLRAHMHRVRELSLNASWSYTQALLCGAGSSGSTAHALPALRNLFVDLDACVDAPEAVQHAVEISTSGVYALPSLTGVMLIGVPDTLVSAQPAFAHITELSLVLRDVNVLRVLAHCTALRRLELYARLDLRRQRSTVDQTDVLTHENLGCVTVHWAEDSPHWAASDQLAGLLRQLTLPALQAFQVCFPRLGDEGDLRHGKGGVRTYETDWRAMSLLSGLLGRSSRQLNEIFIKGFTPTGKLVADATSTCKVSVDQETDDVIPSVLFELAEREST</sequence>
<evidence type="ECO:0000259" key="2">
    <source>
        <dbReference type="Pfam" id="PF12937"/>
    </source>
</evidence>
<gene>
    <name evidence="3" type="ORF">CONPUDRAFT_143210</name>
</gene>
<evidence type="ECO:0000313" key="3">
    <source>
        <dbReference type="EMBL" id="EIW83243.1"/>
    </source>
</evidence>
<evidence type="ECO:0000313" key="4">
    <source>
        <dbReference type="Proteomes" id="UP000053558"/>
    </source>
</evidence>
<dbReference type="SUPFAM" id="SSF81383">
    <property type="entry name" value="F-box domain"/>
    <property type="match status" value="1"/>
</dbReference>
<dbReference type="InterPro" id="IPR001810">
    <property type="entry name" value="F-box_dom"/>
</dbReference>
<proteinExistence type="predicted"/>
<feature type="coiled-coil region" evidence="1">
    <location>
        <begin position="138"/>
        <end position="165"/>
    </location>
</feature>